<accession>A0A7S3QJP2</accession>
<evidence type="ECO:0000256" key="1">
    <source>
        <dbReference type="ARBA" id="ARBA00001668"/>
    </source>
</evidence>
<dbReference type="SUPFAM" id="SSF81624">
    <property type="entry name" value="N-terminal domain of MutM-like DNA repair proteins"/>
    <property type="match status" value="1"/>
</dbReference>
<sequence length="505" mass="53137">MPEGPEVESAKSLVEKNLSGLRIKQAIVADDEKVFVNCKDTLQSALEGRRLLEVKRKGKYLWFLLDGEGPIPLIHFGMTGSIIVQGVGSAKYTRINIDTENWPPRFCKLELVFEGGKRMAFVDGRRFGKVKLQSNPLTEEPVSKLGFDFISEMPSLEAFTEALARFQRAGSSMRIKALLLDQAFAAGVGNWVADEVLYQARIHPEQPVADMEAAQIKAMHTKMLEIGQISVAANADYTEFPPDWLFHYRWTGKQASSIDGKKIDFITVGSRTSAYVPALQKLVKGSGLSSQKPVSKKAAPKAPKAAKAKNGQDAEEEGGKATKQQGSKRKASAAAAKAEGASPGAEQQDEEAAGELEEQQQQKPTGPQKGRGNKRKAPSSVPEAPVAAECEGATAEGDGAEDKAGAGRVRGVKQGNKRARVSAAAASPAAPATAPKKAAGKGGRNKDAAAAADGADNEDATGGAKPEAAGAKRGRQQGKTKAAAAAASAGASEKGARPKRGSAAK</sequence>
<dbReference type="SMART" id="SM00898">
    <property type="entry name" value="Fapy_DNA_glyco"/>
    <property type="match status" value="1"/>
</dbReference>
<feature type="domain" description="Formamidopyrimidine-DNA glycosylase catalytic" evidence="11">
    <location>
        <begin position="2"/>
        <end position="128"/>
    </location>
</feature>
<dbReference type="GO" id="GO:0006284">
    <property type="term" value="P:base-excision repair"/>
    <property type="evidence" value="ECO:0007669"/>
    <property type="project" value="InterPro"/>
</dbReference>
<dbReference type="Gene3D" id="3.20.190.10">
    <property type="entry name" value="MutM-like, N-terminal"/>
    <property type="match status" value="1"/>
</dbReference>
<evidence type="ECO:0000259" key="11">
    <source>
        <dbReference type="PROSITE" id="PS51068"/>
    </source>
</evidence>
<feature type="compositionally biased region" description="Low complexity" evidence="10">
    <location>
        <begin position="448"/>
        <end position="464"/>
    </location>
</feature>
<dbReference type="Pfam" id="PF21218">
    <property type="entry name" value="Fpg-like_C"/>
    <property type="match status" value="1"/>
</dbReference>
<keyword evidence="6" id="KW-0234">DNA repair</keyword>
<dbReference type="InterPro" id="IPR015886">
    <property type="entry name" value="H2TH_FPG"/>
</dbReference>
<dbReference type="GO" id="GO:0003906">
    <property type="term" value="F:DNA-(apurinic or apyrimidinic site) endonuclease activity"/>
    <property type="evidence" value="ECO:0007669"/>
    <property type="project" value="InterPro"/>
</dbReference>
<evidence type="ECO:0000256" key="10">
    <source>
        <dbReference type="SAM" id="MobiDB-lite"/>
    </source>
</evidence>
<dbReference type="Pfam" id="PF06831">
    <property type="entry name" value="H2TH"/>
    <property type="match status" value="1"/>
</dbReference>
<evidence type="ECO:0000256" key="3">
    <source>
        <dbReference type="ARBA" id="ARBA00022763"/>
    </source>
</evidence>
<dbReference type="PANTHER" id="PTHR22993">
    <property type="entry name" value="FORMAMIDOPYRIMIDINE-DNA GLYCOSYLASE"/>
    <property type="match status" value="1"/>
</dbReference>
<keyword evidence="5" id="KW-0238">DNA-binding</keyword>
<feature type="compositionally biased region" description="Low complexity" evidence="10">
    <location>
        <begin position="378"/>
        <end position="397"/>
    </location>
</feature>
<feature type="region of interest" description="Disordered" evidence="10">
    <location>
        <begin position="286"/>
        <end position="505"/>
    </location>
</feature>
<keyword evidence="7" id="KW-0456">Lyase</keyword>
<feature type="compositionally biased region" description="Low complexity" evidence="10">
    <location>
        <begin position="332"/>
        <end position="346"/>
    </location>
</feature>
<dbReference type="SUPFAM" id="SSF46946">
    <property type="entry name" value="S13-like H2TH domain"/>
    <property type="match status" value="1"/>
</dbReference>
<comment type="similarity">
    <text evidence="2">Belongs to the FPG family.</text>
</comment>
<keyword evidence="9" id="KW-0326">Glycosidase</keyword>
<dbReference type="Gene3D" id="1.10.8.50">
    <property type="match status" value="1"/>
</dbReference>
<feature type="compositionally biased region" description="Basic residues" evidence="10">
    <location>
        <begin position="294"/>
        <end position="307"/>
    </location>
</feature>
<evidence type="ECO:0000256" key="7">
    <source>
        <dbReference type="ARBA" id="ARBA00023239"/>
    </source>
</evidence>
<dbReference type="GO" id="GO:0008270">
    <property type="term" value="F:zinc ion binding"/>
    <property type="evidence" value="ECO:0007669"/>
    <property type="project" value="InterPro"/>
</dbReference>
<dbReference type="GO" id="GO:0016829">
    <property type="term" value="F:lyase activity"/>
    <property type="evidence" value="ECO:0007669"/>
    <property type="project" value="UniProtKB-KW"/>
</dbReference>
<organism evidence="12">
    <name type="scientific">Dunaliella tertiolecta</name>
    <name type="common">Green alga</name>
    <dbReference type="NCBI Taxonomy" id="3047"/>
    <lineage>
        <taxon>Eukaryota</taxon>
        <taxon>Viridiplantae</taxon>
        <taxon>Chlorophyta</taxon>
        <taxon>core chlorophytes</taxon>
        <taxon>Chlorophyceae</taxon>
        <taxon>CS clade</taxon>
        <taxon>Chlamydomonadales</taxon>
        <taxon>Dunaliellaceae</taxon>
        <taxon>Dunaliella</taxon>
    </lineage>
</organism>
<dbReference type="InterPro" id="IPR035937">
    <property type="entry name" value="FPG_N"/>
</dbReference>
<keyword evidence="3" id="KW-0227">DNA damage</keyword>
<comment type="catalytic activity">
    <reaction evidence="1">
        <text>Hydrolysis of DNA containing ring-opened 7-methylguanine residues, releasing 2,6-diamino-4-hydroxy-5-(N-methyl)formamidopyrimidine.</text>
        <dbReference type="EC" id="3.2.2.23"/>
    </reaction>
</comment>
<feature type="compositionally biased region" description="Low complexity" evidence="10">
    <location>
        <begin position="359"/>
        <end position="370"/>
    </location>
</feature>
<dbReference type="GO" id="GO:0008534">
    <property type="term" value="F:oxidized purine nucleobase lesion DNA N-glycosylase activity"/>
    <property type="evidence" value="ECO:0007669"/>
    <property type="project" value="UniProtKB-EC"/>
</dbReference>
<keyword evidence="8" id="KW-0511">Multifunctional enzyme</keyword>
<name>A0A7S3QJP2_DUNTE</name>
<dbReference type="CDD" id="cd08972">
    <property type="entry name" value="PF_Nei_N"/>
    <property type="match status" value="1"/>
</dbReference>
<reference evidence="12" key="1">
    <citation type="submission" date="2021-01" db="EMBL/GenBank/DDBJ databases">
        <authorList>
            <person name="Corre E."/>
            <person name="Pelletier E."/>
            <person name="Niang G."/>
            <person name="Scheremetjew M."/>
            <person name="Finn R."/>
            <person name="Kale V."/>
            <person name="Holt S."/>
            <person name="Cochrane G."/>
            <person name="Meng A."/>
            <person name="Brown T."/>
            <person name="Cohen L."/>
        </authorList>
    </citation>
    <scope>NUCLEOTIDE SEQUENCE</scope>
    <source>
        <strain evidence="12">CCMP1320</strain>
    </source>
</reference>
<dbReference type="PROSITE" id="PS51068">
    <property type="entry name" value="FPG_CAT"/>
    <property type="match status" value="1"/>
</dbReference>
<dbReference type="EMBL" id="HBIP01000003">
    <property type="protein sequence ID" value="CAE0484963.1"/>
    <property type="molecule type" value="Transcribed_RNA"/>
</dbReference>
<dbReference type="InterPro" id="IPR010979">
    <property type="entry name" value="Ribosomal_uS13-like_H2TH"/>
</dbReference>
<evidence type="ECO:0000256" key="8">
    <source>
        <dbReference type="ARBA" id="ARBA00023268"/>
    </source>
</evidence>
<proteinExistence type="inferred from homology"/>
<feature type="compositionally biased region" description="Low complexity" evidence="10">
    <location>
        <begin position="421"/>
        <end position="437"/>
    </location>
</feature>
<dbReference type="SMART" id="SM01232">
    <property type="entry name" value="H2TH"/>
    <property type="match status" value="1"/>
</dbReference>
<dbReference type="InterPro" id="IPR012319">
    <property type="entry name" value="FPG_cat"/>
</dbReference>
<dbReference type="FunFam" id="1.10.8.50:FF:000009">
    <property type="entry name" value="Formamidopyrimidine-DNA glycosylase"/>
    <property type="match status" value="1"/>
</dbReference>
<evidence type="ECO:0000313" key="12">
    <source>
        <dbReference type="EMBL" id="CAE0484963.1"/>
    </source>
</evidence>
<keyword evidence="4" id="KW-0378">Hydrolase</keyword>
<evidence type="ECO:0000256" key="4">
    <source>
        <dbReference type="ARBA" id="ARBA00022801"/>
    </source>
</evidence>
<protein>
    <recommendedName>
        <fullName evidence="11">Formamidopyrimidine-DNA glycosylase catalytic domain-containing protein</fullName>
    </recommendedName>
</protein>
<gene>
    <name evidence="12" type="ORF">DTER00134_LOCUS2</name>
</gene>
<dbReference type="InterPro" id="IPR049332">
    <property type="entry name" value="Fpg-like_C"/>
</dbReference>
<feature type="compositionally biased region" description="Low complexity" evidence="10">
    <location>
        <begin position="481"/>
        <end position="493"/>
    </location>
</feature>
<dbReference type="Pfam" id="PF01149">
    <property type="entry name" value="Fapy_DNA_glyco"/>
    <property type="match status" value="1"/>
</dbReference>
<evidence type="ECO:0000256" key="2">
    <source>
        <dbReference type="ARBA" id="ARBA00009409"/>
    </source>
</evidence>
<dbReference type="GO" id="GO:0003684">
    <property type="term" value="F:damaged DNA binding"/>
    <property type="evidence" value="ECO:0007669"/>
    <property type="project" value="InterPro"/>
</dbReference>
<dbReference type="PANTHER" id="PTHR22993:SF9">
    <property type="entry name" value="FORMAMIDOPYRIMIDINE-DNA GLYCOSYLASE"/>
    <property type="match status" value="1"/>
</dbReference>
<evidence type="ECO:0000256" key="6">
    <source>
        <dbReference type="ARBA" id="ARBA00023204"/>
    </source>
</evidence>
<evidence type="ECO:0000256" key="9">
    <source>
        <dbReference type="ARBA" id="ARBA00023295"/>
    </source>
</evidence>
<dbReference type="GO" id="GO:0005634">
    <property type="term" value="C:nucleus"/>
    <property type="evidence" value="ECO:0007669"/>
    <property type="project" value="TreeGrafter"/>
</dbReference>
<feature type="compositionally biased region" description="Acidic residues" evidence="10">
    <location>
        <begin position="347"/>
        <end position="358"/>
    </location>
</feature>
<evidence type="ECO:0000256" key="5">
    <source>
        <dbReference type="ARBA" id="ARBA00023125"/>
    </source>
</evidence>
<dbReference type="AlphaFoldDB" id="A0A7S3QJP2"/>